<gene>
    <name evidence="1" type="ordered locus">Pnec_0798</name>
</gene>
<dbReference type="EMBL" id="CP001010">
    <property type="protein sequence ID" value="ACB44006.1"/>
    <property type="molecule type" value="Genomic_DNA"/>
</dbReference>
<protein>
    <submittedName>
        <fullName evidence="1">Uncharacterized protein</fullName>
    </submittedName>
</protein>
<evidence type="ECO:0000313" key="1">
    <source>
        <dbReference type="EMBL" id="ACB44006.1"/>
    </source>
</evidence>
<sequence>MDGAGVAFLIALEEAQTVCGGKYQPLLKEFDPISNLFPIPAEKPKRSFVVSTGMAVQNLIDDAVGLIDFIGHLFSDLV</sequence>
<proteinExistence type="predicted"/>
<dbReference type="HOGENOM" id="CLU_2619017_0_0_4"/>
<dbReference type="eggNOG" id="COG0767">
    <property type="taxonomic scope" value="Bacteria"/>
</dbReference>
<dbReference type="KEGG" id="pne:Pnec_0798"/>
<accession>B1XUH9</accession>
<organism evidence="1">
    <name type="scientific">Polynucleobacter necessarius subsp. necessarius (strain STIR1)</name>
    <dbReference type="NCBI Taxonomy" id="452638"/>
    <lineage>
        <taxon>Bacteria</taxon>
        <taxon>Pseudomonadati</taxon>
        <taxon>Pseudomonadota</taxon>
        <taxon>Betaproteobacteria</taxon>
        <taxon>Burkholderiales</taxon>
        <taxon>Burkholderiaceae</taxon>
        <taxon>Polynucleobacter</taxon>
    </lineage>
</organism>
<dbReference type="STRING" id="452638.Pnec_0798"/>
<dbReference type="AlphaFoldDB" id="B1XUH9"/>
<reference evidence="1" key="1">
    <citation type="submission" date="2008-03" db="EMBL/GenBank/DDBJ databases">
        <title>Complete sequence of Polynucleobacter necessarius STIR1.</title>
        <authorList>
            <consortium name="US DOE Joint Genome Institute"/>
            <person name="Copeland A."/>
            <person name="Lucas S."/>
            <person name="Lapidus A."/>
            <person name="Barry K."/>
            <person name="Detter J.C."/>
            <person name="Glavina del Rio T."/>
            <person name="Hammon N."/>
            <person name="Israni S."/>
            <person name="Dalin E."/>
            <person name="Tice H."/>
            <person name="Pitluck S."/>
            <person name="Chain P."/>
            <person name="Malfatti S."/>
            <person name="Shin M."/>
            <person name="Vergez L."/>
            <person name="Schmutz J."/>
            <person name="Larimer F."/>
            <person name="Land M."/>
            <person name="Hauser L."/>
            <person name="Kyrpides N."/>
            <person name="Kim E."/>
            <person name="Hahn M."/>
            <person name="Richardson P."/>
        </authorList>
    </citation>
    <scope>NUCLEOTIDE SEQUENCE [LARGE SCALE GENOMIC DNA]</scope>
    <source>
        <strain evidence="1">STIR1</strain>
    </source>
</reference>
<name>B1XUH9_POLNS</name>